<dbReference type="SUPFAM" id="SSF53850">
    <property type="entry name" value="Periplasmic binding protein-like II"/>
    <property type="match status" value="1"/>
</dbReference>
<organism evidence="4 5">
    <name type="scientific">Dactylosporangium maewongense</name>
    <dbReference type="NCBI Taxonomy" id="634393"/>
    <lineage>
        <taxon>Bacteria</taxon>
        <taxon>Bacillati</taxon>
        <taxon>Actinomycetota</taxon>
        <taxon>Actinomycetes</taxon>
        <taxon>Micromonosporales</taxon>
        <taxon>Micromonosporaceae</taxon>
        <taxon>Dactylosporangium</taxon>
    </lineage>
</organism>
<dbReference type="PANTHER" id="PTHR35936">
    <property type="entry name" value="MEMBRANE-BOUND LYTIC MUREIN TRANSGLYCOSYLASE F"/>
    <property type="match status" value="1"/>
</dbReference>
<dbReference type="EMBL" id="BAAAQD010000027">
    <property type="protein sequence ID" value="GAA1558695.1"/>
    <property type="molecule type" value="Genomic_DNA"/>
</dbReference>
<sequence length="314" mass="33545">MDGISPNGVLTPWFRSDFAPYLETTVKRARTALAVIALLSSLALAACADPTADNGSAAPDKNCTPVHPNVQTVAKGTLTVAHFPNPPFADSEGNKLTGAEGEILARIAERECLSITIVRGNVASMIPSVESGRADTTLGSWYRTAERAKVVRLSDPVITVYLAIASRKGSGIEQIDDLRGHTVGSAIGSLWVDDVNKLIGNNQKLYDTLEASYADLKAGRIEAIVNSQPTAVRQIEMAGLQNDVQVVVPKPNQAVKATLQPGQTNFPVNLQNTTLNEAINDGLKALRDSGEFRKILEKYGLSAEADNPQPLQSF</sequence>
<reference evidence="4 5" key="1">
    <citation type="journal article" date="2019" name="Int. J. Syst. Evol. Microbiol.">
        <title>The Global Catalogue of Microorganisms (GCM) 10K type strain sequencing project: providing services to taxonomists for standard genome sequencing and annotation.</title>
        <authorList>
            <consortium name="The Broad Institute Genomics Platform"/>
            <consortium name="The Broad Institute Genome Sequencing Center for Infectious Disease"/>
            <person name="Wu L."/>
            <person name="Ma J."/>
        </authorList>
    </citation>
    <scope>NUCLEOTIDE SEQUENCE [LARGE SCALE GENOMIC DNA]</scope>
    <source>
        <strain evidence="4 5">JCM 15933</strain>
    </source>
</reference>
<evidence type="ECO:0000259" key="3">
    <source>
        <dbReference type="SMART" id="SM00062"/>
    </source>
</evidence>
<feature type="signal peptide" evidence="2">
    <location>
        <begin position="1"/>
        <end position="45"/>
    </location>
</feature>
<evidence type="ECO:0000313" key="5">
    <source>
        <dbReference type="Proteomes" id="UP001501470"/>
    </source>
</evidence>
<name>A0ABN2CH75_9ACTN</name>
<proteinExistence type="predicted"/>
<keyword evidence="5" id="KW-1185">Reference proteome</keyword>
<dbReference type="Gene3D" id="3.40.190.10">
    <property type="entry name" value="Periplasmic binding protein-like II"/>
    <property type="match status" value="2"/>
</dbReference>
<accession>A0ABN2CH75</accession>
<feature type="chain" id="PRO_5045396386" evidence="2">
    <location>
        <begin position="46"/>
        <end position="314"/>
    </location>
</feature>
<dbReference type="CDD" id="cd13530">
    <property type="entry name" value="PBP2_peptides_like"/>
    <property type="match status" value="1"/>
</dbReference>
<feature type="domain" description="Solute-binding protein family 3/N-terminal" evidence="3">
    <location>
        <begin position="77"/>
        <end position="303"/>
    </location>
</feature>
<dbReference type="SMART" id="SM00062">
    <property type="entry name" value="PBPb"/>
    <property type="match status" value="1"/>
</dbReference>
<evidence type="ECO:0000313" key="4">
    <source>
        <dbReference type="EMBL" id="GAA1558695.1"/>
    </source>
</evidence>
<protein>
    <submittedName>
        <fullName evidence="4">Basic amino acid ABC transporter substrate-binding protein</fullName>
    </submittedName>
</protein>
<dbReference type="Proteomes" id="UP001501470">
    <property type="component" value="Unassembled WGS sequence"/>
</dbReference>
<gene>
    <name evidence="4" type="ORF">GCM10009827_094600</name>
</gene>
<keyword evidence="1 2" id="KW-0732">Signal</keyword>
<dbReference type="PANTHER" id="PTHR35936:SF17">
    <property type="entry name" value="ARGININE-BINDING EXTRACELLULAR PROTEIN ARTP"/>
    <property type="match status" value="1"/>
</dbReference>
<comment type="caution">
    <text evidence="4">The sequence shown here is derived from an EMBL/GenBank/DDBJ whole genome shotgun (WGS) entry which is preliminary data.</text>
</comment>
<evidence type="ECO:0000256" key="1">
    <source>
        <dbReference type="ARBA" id="ARBA00022729"/>
    </source>
</evidence>
<dbReference type="Pfam" id="PF00497">
    <property type="entry name" value="SBP_bac_3"/>
    <property type="match status" value="1"/>
</dbReference>
<dbReference type="InterPro" id="IPR001638">
    <property type="entry name" value="Solute-binding_3/MltF_N"/>
</dbReference>
<evidence type="ECO:0000256" key="2">
    <source>
        <dbReference type="SAM" id="SignalP"/>
    </source>
</evidence>